<dbReference type="EC" id="2.1.1.72" evidence="2"/>
<name>A0A857FQ72_KOMXY</name>
<accession>A0A857FQ72</accession>
<dbReference type="GO" id="GO:1904047">
    <property type="term" value="F:S-adenosyl-L-methionine binding"/>
    <property type="evidence" value="ECO:0007669"/>
    <property type="project" value="TreeGrafter"/>
</dbReference>
<dbReference type="InterPro" id="IPR029063">
    <property type="entry name" value="SAM-dependent_MTases_sf"/>
</dbReference>
<dbReference type="REBASE" id="367239">
    <property type="entry name" value="M.Kxy17276ORF7505P"/>
</dbReference>
<evidence type="ECO:0000256" key="2">
    <source>
        <dbReference type="ARBA" id="ARBA00011900"/>
    </source>
</evidence>
<comment type="catalytic activity">
    <reaction evidence="6">
        <text>a 2'-deoxyadenosine in DNA + S-adenosyl-L-methionine = an N(6)-methyl-2'-deoxyadenosine in DNA + S-adenosyl-L-homocysteine + H(+)</text>
        <dbReference type="Rhea" id="RHEA:15197"/>
        <dbReference type="Rhea" id="RHEA-COMP:12418"/>
        <dbReference type="Rhea" id="RHEA-COMP:12419"/>
        <dbReference type="ChEBI" id="CHEBI:15378"/>
        <dbReference type="ChEBI" id="CHEBI:57856"/>
        <dbReference type="ChEBI" id="CHEBI:59789"/>
        <dbReference type="ChEBI" id="CHEBI:90615"/>
        <dbReference type="ChEBI" id="CHEBI:90616"/>
        <dbReference type="EC" id="2.1.1.72"/>
    </reaction>
</comment>
<gene>
    <name evidence="7" type="ORF">FMA36_07505</name>
</gene>
<dbReference type="PANTHER" id="PTHR30481:SF4">
    <property type="entry name" value="SITE-SPECIFIC DNA-METHYLTRANSFERASE (ADENINE-SPECIFIC)"/>
    <property type="match status" value="1"/>
</dbReference>
<keyword evidence="4" id="KW-0808">Transferase</keyword>
<evidence type="ECO:0000256" key="5">
    <source>
        <dbReference type="ARBA" id="ARBA00022691"/>
    </source>
</evidence>
<dbReference type="PANTHER" id="PTHR30481">
    <property type="entry name" value="DNA ADENINE METHYLASE"/>
    <property type="match status" value="1"/>
</dbReference>
<dbReference type="InterPro" id="IPR012327">
    <property type="entry name" value="MeTrfase_D12"/>
</dbReference>
<evidence type="ECO:0000256" key="4">
    <source>
        <dbReference type="ARBA" id="ARBA00022679"/>
    </source>
</evidence>
<dbReference type="InterPro" id="IPR012263">
    <property type="entry name" value="M_m6A_EcoRV"/>
</dbReference>
<dbReference type="GO" id="GO:0009307">
    <property type="term" value="P:DNA restriction-modification system"/>
    <property type="evidence" value="ECO:0007669"/>
    <property type="project" value="InterPro"/>
</dbReference>
<evidence type="ECO:0000313" key="8">
    <source>
        <dbReference type="Proteomes" id="UP000464674"/>
    </source>
</evidence>
<keyword evidence="3 7" id="KW-0489">Methyltransferase</keyword>
<dbReference type="Pfam" id="PF02086">
    <property type="entry name" value="MethyltransfD12"/>
    <property type="match status" value="1"/>
</dbReference>
<protein>
    <recommendedName>
        <fullName evidence="2">site-specific DNA-methyltransferase (adenine-specific)</fullName>
        <ecNumber evidence="2">2.1.1.72</ecNumber>
    </recommendedName>
</protein>
<evidence type="ECO:0000256" key="1">
    <source>
        <dbReference type="ARBA" id="ARBA00006594"/>
    </source>
</evidence>
<sequence length="265" mass="30316">MSERQIPATPVSPVAPYLGGKRNLASRVIERIAKVPHDTYVEPFIGMGGIFLRRPFRAKGEVINDVSRDVSNLFRILQRHYEALMDMLKYQLTSRDEFQRLLDMNADSLTDLERAARFLYLQRVRFGGQPRSRTFGVAVATSARFDVGRLGPLLDEVHQRLSGVVIECLPYEQLITRYDRPRTLFYLDPPYWGCEDDYGKSIFSPEDFGRIADLLGSLKGRFIMSINDVPEIREIFGRFQIEEVMTTYSVGLKKKPAAELLISSV</sequence>
<reference evidence="7 8" key="1">
    <citation type="journal article" date="2020" name="Carbohydr. Polym.">
        <title>Characterization and optimization of production of bacterial cellulose from strain CGMCC 17276 based on whole-genome analysis.</title>
        <authorList>
            <person name="Lu T."/>
            <person name="Gao H."/>
            <person name="Liao B."/>
            <person name="Wu J."/>
            <person name="Zhang W."/>
            <person name="Huang J."/>
            <person name="Liu M."/>
            <person name="Huang J."/>
            <person name="Chang Z."/>
            <person name="Jin M."/>
            <person name="Yi Z."/>
            <person name="Jiang D."/>
        </authorList>
    </citation>
    <scope>NUCLEOTIDE SEQUENCE [LARGE SCALE GENOMIC DNA]</scope>
    <source>
        <strain evidence="7 8">CGMCC 17276</strain>
    </source>
</reference>
<dbReference type="Gene3D" id="3.40.50.150">
    <property type="entry name" value="Vaccinia Virus protein VP39"/>
    <property type="match status" value="1"/>
</dbReference>
<dbReference type="PIRSF" id="PIRSF000398">
    <property type="entry name" value="M_m6A_EcoRV"/>
    <property type="match status" value="1"/>
</dbReference>
<evidence type="ECO:0000256" key="6">
    <source>
        <dbReference type="ARBA" id="ARBA00047942"/>
    </source>
</evidence>
<dbReference type="Gene3D" id="1.10.1020.10">
    <property type="entry name" value="Adenine-specific Methyltransferase, Domain 2"/>
    <property type="match status" value="1"/>
</dbReference>
<evidence type="ECO:0000313" key="7">
    <source>
        <dbReference type="EMBL" id="QHC35367.1"/>
    </source>
</evidence>
<organism evidence="7 8">
    <name type="scientific">Komagataeibacter xylinus</name>
    <name type="common">Gluconacetobacter xylinus</name>
    <dbReference type="NCBI Taxonomy" id="28448"/>
    <lineage>
        <taxon>Bacteria</taxon>
        <taxon>Pseudomonadati</taxon>
        <taxon>Pseudomonadota</taxon>
        <taxon>Alphaproteobacteria</taxon>
        <taxon>Acetobacterales</taxon>
        <taxon>Acetobacteraceae</taxon>
        <taxon>Komagataeibacter</taxon>
    </lineage>
</organism>
<comment type="similarity">
    <text evidence="1">Belongs to the N(4)/N(6)-methyltransferase family.</text>
</comment>
<dbReference type="SUPFAM" id="SSF53335">
    <property type="entry name" value="S-adenosyl-L-methionine-dependent methyltransferases"/>
    <property type="match status" value="1"/>
</dbReference>
<proteinExistence type="inferred from homology"/>
<dbReference type="EMBL" id="CP041348">
    <property type="protein sequence ID" value="QHC35367.1"/>
    <property type="molecule type" value="Genomic_DNA"/>
</dbReference>
<dbReference type="PRINTS" id="PR00505">
    <property type="entry name" value="D12N6MTFRASE"/>
</dbReference>
<dbReference type="GO" id="GO:0009007">
    <property type="term" value="F:site-specific DNA-methyltransferase (adenine-specific) activity"/>
    <property type="evidence" value="ECO:0007669"/>
    <property type="project" value="UniProtKB-EC"/>
</dbReference>
<keyword evidence="5" id="KW-0949">S-adenosyl-L-methionine</keyword>
<evidence type="ECO:0000256" key="3">
    <source>
        <dbReference type="ARBA" id="ARBA00022603"/>
    </source>
</evidence>
<dbReference type="OrthoDB" id="9805629at2"/>
<dbReference type="GO" id="GO:0006298">
    <property type="term" value="P:mismatch repair"/>
    <property type="evidence" value="ECO:0007669"/>
    <property type="project" value="TreeGrafter"/>
</dbReference>
<dbReference type="AlphaFoldDB" id="A0A857FQ72"/>
<dbReference type="GO" id="GO:0032259">
    <property type="term" value="P:methylation"/>
    <property type="evidence" value="ECO:0007669"/>
    <property type="project" value="UniProtKB-KW"/>
</dbReference>
<dbReference type="InterPro" id="IPR023095">
    <property type="entry name" value="Ade_MeTrfase_dom_2"/>
</dbReference>
<dbReference type="Proteomes" id="UP000464674">
    <property type="component" value="Chromosome"/>
</dbReference>
<dbReference type="GO" id="GO:0043565">
    <property type="term" value="F:sequence-specific DNA binding"/>
    <property type="evidence" value="ECO:0007669"/>
    <property type="project" value="TreeGrafter"/>
</dbReference>